<protein>
    <submittedName>
        <fullName evidence="1">Sulfotransferase</fullName>
    </submittedName>
</protein>
<dbReference type="Gene3D" id="3.40.50.300">
    <property type="entry name" value="P-loop containing nucleotide triphosphate hydrolases"/>
    <property type="match status" value="1"/>
</dbReference>
<name>A0A831RW02_9GAMM</name>
<proteinExistence type="predicted"/>
<dbReference type="Proteomes" id="UP000886339">
    <property type="component" value="Unassembled WGS sequence"/>
</dbReference>
<dbReference type="SUPFAM" id="SSF52540">
    <property type="entry name" value="P-loop containing nucleoside triphosphate hydrolases"/>
    <property type="match status" value="1"/>
</dbReference>
<reference evidence="1" key="1">
    <citation type="journal article" date="2020" name="mSystems">
        <title>Genome- and Community-Level Interaction Insights into Carbon Utilization and Element Cycling Functions of Hydrothermarchaeota in Hydrothermal Sediment.</title>
        <authorList>
            <person name="Zhou Z."/>
            <person name="Liu Y."/>
            <person name="Xu W."/>
            <person name="Pan J."/>
            <person name="Luo Z.H."/>
            <person name="Li M."/>
        </authorList>
    </citation>
    <scope>NUCLEOTIDE SEQUENCE [LARGE SCALE GENOMIC DNA]</scope>
    <source>
        <strain evidence="1">HyVt-458</strain>
    </source>
</reference>
<dbReference type="AlphaFoldDB" id="A0A831RW02"/>
<accession>A0A831RW02</accession>
<dbReference type="Pfam" id="PF13469">
    <property type="entry name" value="Sulfotransfer_3"/>
    <property type="match status" value="1"/>
</dbReference>
<dbReference type="InterPro" id="IPR027417">
    <property type="entry name" value="P-loop_NTPase"/>
</dbReference>
<evidence type="ECO:0000313" key="1">
    <source>
        <dbReference type="EMBL" id="HEC05413.1"/>
    </source>
</evidence>
<sequence length="311" mass="35334">MPDRADRLGSSAAGCAIIEQDIMAPPTPSFDIPSAPPVIIIGMHRSGTSFLAKVLHQCGLFMGTDVQGNHESMVFMLINNGILINCNATWNRPFAAYLALQNPAMVDSLAQYAYTSLETAAENYLGSSSQHGIRRLADLDRPWGWKDPRNTFTLPVWRRIFPEIRVIHILRHGVDVANSIYQRDTLPYLNRTNGPHFPAINVVRGKSGLFHARPPLSLEQAFMLWEEYVEMATVRVKELGDNAIQIKYEDFLEAPRESLKSILAFCRLDDTEIPTDLEHRVDISRAYSYRQDEELQAFAEHWNDILSRFLY</sequence>
<comment type="caution">
    <text evidence="1">The sequence shown here is derived from an EMBL/GenBank/DDBJ whole genome shotgun (WGS) entry which is preliminary data.</text>
</comment>
<organism evidence="1">
    <name type="scientific">Thiolapillus brandeum</name>
    <dbReference type="NCBI Taxonomy" id="1076588"/>
    <lineage>
        <taxon>Bacteria</taxon>
        <taxon>Pseudomonadati</taxon>
        <taxon>Pseudomonadota</taxon>
        <taxon>Gammaproteobacteria</taxon>
        <taxon>Chromatiales</taxon>
        <taxon>Sedimenticolaceae</taxon>
        <taxon>Thiolapillus</taxon>
    </lineage>
</organism>
<gene>
    <name evidence="1" type="ORF">ENJ12_01045</name>
</gene>
<dbReference type="EMBL" id="DRLF01000039">
    <property type="protein sequence ID" value="HEC05413.1"/>
    <property type="molecule type" value="Genomic_DNA"/>
</dbReference>